<name>C7RSE5_ACCRE</name>
<organism evidence="7">
    <name type="scientific">Accumulibacter regalis</name>
    <dbReference type="NCBI Taxonomy" id="522306"/>
    <lineage>
        <taxon>Bacteria</taxon>
        <taxon>Pseudomonadati</taxon>
        <taxon>Pseudomonadota</taxon>
        <taxon>Betaproteobacteria</taxon>
        <taxon>Candidatus Accumulibacter</taxon>
    </lineage>
</organism>
<dbReference type="EMBL" id="CP001715">
    <property type="protein sequence ID" value="ACV34658.1"/>
    <property type="molecule type" value="Genomic_DNA"/>
</dbReference>
<comment type="subcellular location">
    <subcellularLocation>
        <location evidence="1">Membrane</location>
        <topology evidence="1">Multi-pass membrane protein</topology>
    </subcellularLocation>
</comment>
<feature type="transmembrane region" description="Helical" evidence="5">
    <location>
        <begin position="204"/>
        <end position="221"/>
    </location>
</feature>
<feature type="transmembrane region" description="Helical" evidence="5">
    <location>
        <begin position="233"/>
        <end position="250"/>
    </location>
</feature>
<dbReference type="InterPro" id="IPR026841">
    <property type="entry name" value="Aur1/Ipt1"/>
</dbReference>
<evidence type="ECO:0000256" key="2">
    <source>
        <dbReference type="ARBA" id="ARBA00022692"/>
    </source>
</evidence>
<evidence type="ECO:0000256" key="1">
    <source>
        <dbReference type="ARBA" id="ARBA00004141"/>
    </source>
</evidence>
<keyword evidence="4 5" id="KW-0472">Membrane</keyword>
<keyword evidence="3 5" id="KW-1133">Transmembrane helix</keyword>
<dbReference type="eggNOG" id="COG0671">
    <property type="taxonomic scope" value="Bacteria"/>
</dbReference>
<feature type="domain" description="Inositolphosphotransferase Aur1/Ipt1" evidence="6">
    <location>
        <begin position="171"/>
        <end position="363"/>
    </location>
</feature>
<dbReference type="AlphaFoldDB" id="C7RSE5"/>
<dbReference type="KEGG" id="app:CAP2UW1_1334"/>
<feature type="transmembrane region" description="Helical" evidence="5">
    <location>
        <begin position="325"/>
        <end position="345"/>
    </location>
</feature>
<protein>
    <recommendedName>
        <fullName evidence="6">Inositolphosphotransferase Aur1/Ipt1 domain-containing protein</fullName>
    </recommendedName>
</protein>
<proteinExistence type="predicted"/>
<feature type="transmembrane region" description="Helical" evidence="5">
    <location>
        <begin position="351"/>
        <end position="367"/>
    </location>
</feature>
<gene>
    <name evidence="7" type="ordered locus">CAP2UW1_1334</name>
</gene>
<dbReference type="PANTHER" id="PTHR31310:SF7">
    <property type="entry name" value="PA-PHOSPHATASE RELATED-FAMILY PROTEIN DDB_G0268928"/>
    <property type="match status" value="1"/>
</dbReference>
<feature type="transmembrane region" description="Helical" evidence="5">
    <location>
        <begin position="88"/>
        <end position="105"/>
    </location>
</feature>
<sequence precursor="true">MLSSRLKSMPPAAQLLLILGAVLLLGAAGIHTSSDLPRQYSWSRTLELFWQAIIDAYFMVMALIVLLAARLEAAPGGTTTTPWRLSHFLFAGTLTVGVACLLLSASTSYTVWDRACIIPVALLLLNSLRDRDLPAALLGLSSTVCILMLVSYVFTVFKSQLFVTGIILDEWLIAGERMIFGQPLYLTIARWAERNPLVVHLSDWVYYLFFHHMALVALFLFARGEQGEQWRYVATLSLCYLLGGLSYYLFPAFGPVYYDPGAFAYLKTGAVFTADIQSFLWQATNASMHGTLTEIDTFAFIACMPSLHMAHESIMFFYSRRAPLMLAFSGLFWCSSIVAVLVLGWHYLFDVLGGVVLAGIVIAAVRYRRPAVIVQD</sequence>
<reference evidence="7" key="1">
    <citation type="submission" date="2009-08" db="EMBL/GenBank/DDBJ databases">
        <authorList>
            <consortium name="US DOE Joint Genome Institute"/>
            <person name="Lucas S."/>
            <person name="Copeland A."/>
            <person name="Lapidus A."/>
            <person name="Glavina del Rio T."/>
            <person name="Dalin E."/>
            <person name="Tice H."/>
            <person name="Bruce D."/>
            <person name="Barry K."/>
            <person name="Pitluck S."/>
            <person name="Lowry S."/>
            <person name="Larimer F."/>
            <person name="Land M."/>
            <person name="Hauser L."/>
            <person name="Kyrpides N."/>
            <person name="Ivanova N."/>
            <person name="McMahon K.D."/>
            <person name="Hugenholtz P."/>
        </authorList>
    </citation>
    <scope>NUCLEOTIDE SEQUENCE</scope>
    <source>
        <strain evidence="7">UW-1</strain>
    </source>
</reference>
<keyword evidence="2 5" id="KW-0812">Transmembrane</keyword>
<dbReference type="HOGENOM" id="CLU_734923_0_0_4"/>
<evidence type="ECO:0000256" key="4">
    <source>
        <dbReference type="ARBA" id="ARBA00023136"/>
    </source>
</evidence>
<evidence type="ECO:0000256" key="3">
    <source>
        <dbReference type="ARBA" id="ARBA00022989"/>
    </source>
</evidence>
<evidence type="ECO:0000313" key="7">
    <source>
        <dbReference type="EMBL" id="ACV34658.1"/>
    </source>
</evidence>
<feature type="transmembrane region" description="Helical" evidence="5">
    <location>
        <begin position="111"/>
        <end position="128"/>
    </location>
</feature>
<reference evidence="7" key="2">
    <citation type="submission" date="2009-09" db="EMBL/GenBank/DDBJ databases">
        <title>Complete sequence of chromosome of Candidatus Accumulibacter phosphatis clade IIA str. UW-1.</title>
        <authorList>
            <consortium name="US DOE Joint Genome Institute"/>
            <person name="Martin H.G."/>
            <person name="Ivanova N."/>
            <person name="Kunin V."/>
            <person name="Warnecke F."/>
            <person name="Barry K."/>
            <person name="He S."/>
            <person name="Salamov A."/>
            <person name="Szeto E."/>
            <person name="Dalin E."/>
            <person name="Pangilinan J.L."/>
            <person name="Lapidus A."/>
            <person name="Lowry S."/>
            <person name="Kyrpides N.C."/>
            <person name="McMahon K.D."/>
            <person name="Hugenholtz P."/>
        </authorList>
    </citation>
    <scope>NUCLEOTIDE SEQUENCE [LARGE SCALE GENOMIC DNA]</scope>
    <source>
        <strain evidence="7">UW-1</strain>
    </source>
</reference>
<dbReference type="PANTHER" id="PTHR31310">
    <property type="match status" value="1"/>
</dbReference>
<accession>C7RSE5</accession>
<dbReference type="InterPro" id="IPR052185">
    <property type="entry name" value="IPC_Synthase-Related"/>
</dbReference>
<evidence type="ECO:0000259" key="6">
    <source>
        <dbReference type="Pfam" id="PF14378"/>
    </source>
</evidence>
<evidence type="ECO:0000256" key="5">
    <source>
        <dbReference type="SAM" id="Phobius"/>
    </source>
</evidence>
<dbReference type="GO" id="GO:0016020">
    <property type="term" value="C:membrane"/>
    <property type="evidence" value="ECO:0007669"/>
    <property type="project" value="UniProtKB-SubCell"/>
</dbReference>
<dbReference type="Pfam" id="PF14378">
    <property type="entry name" value="PAP2_3"/>
    <property type="match status" value="1"/>
</dbReference>
<feature type="transmembrane region" description="Helical" evidence="5">
    <location>
        <begin position="48"/>
        <end position="68"/>
    </location>
</feature>
<feature type="transmembrane region" description="Helical" evidence="5">
    <location>
        <begin position="135"/>
        <end position="154"/>
    </location>
</feature>
<feature type="transmembrane region" description="Helical" evidence="5">
    <location>
        <begin position="298"/>
        <end position="318"/>
    </location>
</feature>